<dbReference type="InterPro" id="IPR017598">
    <property type="entry name" value="SulphurTrfase_DndC"/>
</dbReference>
<reference evidence="2" key="1">
    <citation type="submission" date="2018-05" db="EMBL/GenBank/DDBJ databases">
        <authorList>
            <person name="Lanie J.A."/>
            <person name="Ng W.-L."/>
            <person name="Kazmierczak K.M."/>
            <person name="Andrzejewski T.M."/>
            <person name="Davidsen T.M."/>
            <person name="Wayne K.J."/>
            <person name="Tettelin H."/>
            <person name="Glass J.I."/>
            <person name="Rusch D."/>
            <person name="Podicherti R."/>
            <person name="Tsui H.-C.T."/>
            <person name="Winkler M.E."/>
        </authorList>
    </citation>
    <scope>NUCLEOTIDE SEQUENCE</scope>
</reference>
<dbReference type="InterPro" id="IPR002500">
    <property type="entry name" value="PAPS_reduct_dom"/>
</dbReference>
<dbReference type="SUPFAM" id="SSF52402">
    <property type="entry name" value="Adenine nucleotide alpha hydrolases-like"/>
    <property type="match status" value="1"/>
</dbReference>
<dbReference type="EMBL" id="UINC01084050">
    <property type="protein sequence ID" value="SVC30330.1"/>
    <property type="molecule type" value="Genomic_DNA"/>
</dbReference>
<proteinExistence type="predicted"/>
<organism evidence="2">
    <name type="scientific">marine metagenome</name>
    <dbReference type="NCBI Taxonomy" id="408172"/>
    <lineage>
        <taxon>unclassified sequences</taxon>
        <taxon>metagenomes</taxon>
        <taxon>ecological metagenomes</taxon>
    </lineage>
</organism>
<dbReference type="PANTHER" id="PTHR43196">
    <property type="entry name" value="SULFATE ADENYLYLTRANSFERASE SUBUNIT 2"/>
    <property type="match status" value="1"/>
</dbReference>
<dbReference type="Pfam" id="PF01507">
    <property type="entry name" value="PAPS_reduct"/>
    <property type="match status" value="1"/>
</dbReference>
<dbReference type="AlphaFoldDB" id="A0A382L0U5"/>
<dbReference type="GO" id="GO:0003824">
    <property type="term" value="F:catalytic activity"/>
    <property type="evidence" value="ECO:0007669"/>
    <property type="project" value="InterPro"/>
</dbReference>
<gene>
    <name evidence="2" type="ORF">METZ01_LOCUS283184</name>
</gene>
<dbReference type="PANTHER" id="PTHR43196:SF2">
    <property type="entry name" value="PHOSPHOADENOSINE PHOSPHOSULFATE REDUCTASE"/>
    <property type="match status" value="1"/>
</dbReference>
<evidence type="ECO:0000259" key="1">
    <source>
        <dbReference type="Pfam" id="PF01507"/>
    </source>
</evidence>
<dbReference type="InterPro" id="IPR014729">
    <property type="entry name" value="Rossmann-like_a/b/a_fold"/>
</dbReference>
<dbReference type="Gene3D" id="3.40.50.620">
    <property type="entry name" value="HUPs"/>
    <property type="match status" value="1"/>
</dbReference>
<dbReference type="NCBIfam" id="TIGR03183">
    <property type="entry name" value="DNA_S_dndC"/>
    <property type="match status" value="1"/>
</dbReference>
<dbReference type="InterPro" id="IPR050128">
    <property type="entry name" value="Sulfate_adenylyltrnsfr_sub2"/>
</dbReference>
<name>A0A382L0U5_9ZZZZ</name>
<accession>A0A382L0U5</accession>
<feature type="domain" description="Phosphoadenosine phosphosulphate reductase" evidence="1">
    <location>
        <begin position="31"/>
        <end position="214"/>
    </location>
</feature>
<evidence type="ECO:0000313" key="2">
    <source>
        <dbReference type="EMBL" id="SVC30330.1"/>
    </source>
</evidence>
<feature type="non-terminal residue" evidence="2">
    <location>
        <position position="376"/>
    </location>
</feature>
<sequence>MAKSVFETRTLKQIYDEVREVYLSDNRPWILGFSGGKDSTCMAQLVWNALSELPAEDLQKRFYIISSDTLVESPKIVSRITTTLSNMEDAAKESRLPVSTNLLRPKTEDTFWVCLLGLGYPAPTNLFRWCTDRLKIRNADRFIQERVSEYGEAIVLLGTRKDESGSRQQLMNLYEIKGSLLSHHSKFAQTYVYTPLKDFITEDVWNYLLQNKNPWGENNRDLLALYQEADASECPLVVDTSTPSCGGGRFGCWTCTVVEKDKALTSMIEGGEDWMEPLAELRAELKETQDPEKRVQVREIKRRHGHVELFSDGSDQHTPGPYTMEFCKQFLEKLLQAQVQVRKEGPDPKMTLIYDDELHEIQRIWRMERGDWQNSV</sequence>
<protein>
    <recommendedName>
        <fullName evidence="1">Phosphoadenosine phosphosulphate reductase domain-containing protein</fullName>
    </recommendedName>
</protein>